<name>M0CNP7_9EURY</name>
<dbReference type="InterPro" id="IPR040624">
    <property type="entry name" value="HalOD1"/>
</dbReference>
<evidence type="ECO:0000259" key="1">
    <source>
        <dbReference type="Pfam" id="PF18545"/>
    </source>
</evidence>
<dbReference type="Proteomes" id="UP000011626">
    <property type="component" value="Unassembled WGS sequence"/>
</dbReference>
<dbReference type="Pfam" id="PF18545">
    <property type="entry name" value="HalOD1"/>
    <property type="match status" value="1"/>
</dbReference>
<sequence>MTPSTLVPDEPPIARIAVDADEEATDGLFRAARRAHIDLDEVEQLHDRVDADALDTLLSHHRRGDADGEFTLAVGLWDHTFVVRPDTVEVYP</sequence>
<gene>
    <name evidence="2" type="ORF">C475_11680</name>
</gene>
<protein>
    <recommendedName>
        <fullName evidence="1">Halobacterial output domain-containing protein</fullName>
    </recommendedName>
</protein>
<comment type="caution">
    <text evidence="2">The sequence shown here is derived from an EMBL/GenBank/DDBJ whole genome shotgun (WGS) entry which is preliminary data.</text>
</comment>
<dbReference type="STRING" id="797114.C475_11680"/>
<keyword evidence="3" id="KW-1185">Reference proteome</keyword>
<dbReference type="EMBL" id="AOIU01000028">
    <property type="protein sequence ID" value="ELZ24895.1"/>
    <property type="molecule type" value="Genomic_DNA"/>
</dbReference>
<dbReference type="RefSeq" id="WP_006884010.1">
    <property type="nucleotide sequence ID" value="NZ_AOIU01000028.1"/>
</dbReference>
<reference evidence="2 3" key="1">
    <citation type="journal article" date="2014" name="PLoS Genet.">
        <title>Phylogenetically driven sequencing of extremely halophilic archaea reveals strategies for static and dynamic osmo-response.</title>
        <authorList>
            <person name="Becker E.A."/>
            <person name="Seitzer P.M."/>
            <person name="Tritt A."/>
            <person name="Larsen D."/>
            <person name="Krusor M."/>
            <person name="Yao A.I."/>
            <person name="Wu D."/>
            <person name="Madern D."/>
            <person name="Eisen J.A."/>
            <person name="Darling A.E."/>
            <person name="Facciotti M.T."/>
        </authorList>
    </citation>
    <scope>NUCLEOTIDE SEQUENCE [LARGE SCALE GENOMIC DNA]</scope>
    <source>
        <strain evidence="2 3">2-9-1</strain>
    </source>
</reference>
<evidence type="ECO:0000313" key="3">
    <source>
        <dbReference type="Proteomes" id="UP000011626"/>
    </source>
</evidence>
<organism evidence="2 3">
    <name type="scientific">Halosimplex carlsbadense 2-9-1</name>
    <dbReference type="NCBI Taxonomy" id="797114"/>
    <lineage>
        <taxon>Archaea</taxon>
        <taxon>Methanobacteriati</taxon>
        <taxon>Methanobacteriota</taxon>
        <taxon>Stenosarchaea group</taxon>
        <taxon>Halobacteria</taxon>
        <taxon>Halobacteriales</taxon>
        <taxon>Haloarculaceae</taxon>
        <taxon>Halosimplex</taxon>
    </lineage>
</organism>
<dbReference type="AlphaFoldDB" id="M0CNP7"/>
<accession>M0CNP7</accession>
<evidence type="ECO:0000313" key="2">
    <source>
        <dbReference type="EMBL" id="ELZ24895.1"/>
    </source>
</evidence>
<dbReference type="OrthoDB" id="234774at2157"/>
<proteinExistence type="predicted"/>
<feature type="domain" description="Halobacterial output" evidence="1">
    <location>
        <begin position="32"/>
        <end position="92"/>
    </location>
</feature>